<organism evidence="2 3">
    <name type="scientific">Rhipicephalus microplus</name>
    <name type="common">Cattle tick</name>
    <name type="synonym">Boophilus microplus</name>
    <dbReference type="NCBI Taxonomy" id="6941"/>
    <lineage>
        <taxon>Eukaryota</taxon>
        <taxon>Metazoa</taxon>
        <taxon>Ecdysozoa</taxon>
        <taxon>Arthropoda</taxon>
        <taxon>Chelicerata</taxon>
        <taxon>Arachnida</taxon>
        <taxon>Acari</taxon>
        <taxon>Parasitiformes</taxon>
        <taxon>Ixodida</taxon>
        <taxon>Ixodoidea</taxon>
        <taxon>Ixodidae</taxon>
        <taxon>Rhipicephalinae</taxon>
        <taxon>Rhipicephalus</taxon>
        <taxon>Boophilus</taxon>
    </lineage>
</organism>
<proteinExistence type="predicted"/>
<accession>A0A9J6CYQ0</accession>
<keyword evidence="3" id="KW-1185">Reference proteome</keyword>
<reference evidence="2" key="1">
    <citation type="journal article" date="2020" name="Cell">
        <title>Large-Scale Comparative Analyses of Tick Genomes Elucidate Their Genetic Diversity and Vector Capacities.</title>
        <authorList>
            <consortium name="Tick Genome and Microbiome Consortium (TIGMIC)"/>
            <person name="Jia N."/>
            <person name="Wang J."/>
            <person name="Shi W."/>
            <person name="Du L."/>
            <person name="Sun Y."/>
            <person name="Zhan W."/>
            <person name="Jiang J.F."/>
            <person name="Wang Q."/>
            <person name="Zhang B."/>
            <person name="Ji P."/>
            <person name="Bell-Sakyi L."/>
            <person name="Cui X.M."/>
            <person name="Yuan T.T."/>
            <person name="Jiang B.G."/>
            <person name="Yang W.F."/>
            <person name="Lam T.T."/>
            <person name="Chang Q.C."/>
            <person name="Ding S.J."/>
            <person name="Wang X.J."/>
            <person name="Zhu J.G."/>
            <person name="Ruan X.D."/>
            <person name="Zhao L."/>
            <person name="Wei J.T."/>
            <person name="Ye R.Z."/>
            <person name="Que T.C."/>
            <person name="Du C.H."/>
            <person name="Zhou Y.H."/>
            <person name="Cheng J.X."/>
            <person name="Dai P.F."/>
            <person name="Guo W.B."/>
            <person name="Han X.H."/>
            <person name="Huang E.J."/>
            <person name="Li L.F."/>
            <person name="Wei W."/>
            <person name="Gao Y.C."/>
            <person name="Liu J.Z."/>
            <person name="Shao H.Z."/>
            <person name="Wang X."/>
            <person name="Wang C.C."/>
            <person name="Yang T.C."/>
            <person name="Huo Q.B."/>
            <person name="Li W."/>
            <person name="Chen H.Y."/>
            <person name="Chen S.E."/>
            <person name="Zhou L.G."/>
            <person name="Ni X.B."/>
            <person name="Tian J.H."/>
            <person name="Sheng Y."/>
            <person name="Liu T."/>
            <person name="Pan Y.S."/>
            <person name="Xia L.Y."/>
            <person name="Li J."/>
            <person name="Zhao F."/>
            <person name="Cao W.C."/>
        </authorList>
    </citation>
    <scope>NUCLEOTIDE SEQUENCE</scope>
    <source>
        <strain evidence="2">Rmic-2018</strain>
    </source>
</reference>
<comment type="caution">
    <text evidence="2">The sequence shown here is derived from an EMBL/GenBank/DDBJ whole genome shotgun (WGS) entry which is preliminary data.</text>
</comment>
<protein>
    <submittedName>
        <fullName evidence="2">Uncharacterized protein</fullName>
    </submittedName>
</protein>
<dbReference type="AlphaFoldDB" id="A0A9J6CYQ0"/>
<reference evidence="2" key="2">
    <citation type="submission" date="2021-09" db="EMBL/GenBank/DDBJ databases">
        <authorList>
            <person name="Jia N."/>
            <person name="Wang J."/>
            <person name="Shi W."/>
            <person name="Du L."/>
            <person name="Sun Y."/>
            <person name="Zhan W."/>
            <person name="Jiang J."/>
            <person name="Wang Q."/>
            <person name="Zhang B."/>
            <person name="Ji P."/>
            <person name="Sakyi L.B."/>
            <person name="Cui X."/>
            <person name="Yuan T."/>
            <person name="Jiang B."/>
            <person name="Yang W."/>
            <person name="Lam T.T.-Y."/>
            <person name="Chang Q."/>
            <person name="Ding S."/>
            <person name="Wang X."/>
            <person name="Zhu J."/>
            <person name="Ruan X."/>
            <person name="Zhao L."/>
            <person name="Wei J."/>
            <person name="Que T."/>
            <person name="Du C."/>
            <person name="Cheng J."/>
            <person name="Dai P."/>
            <person name="Han X."/>
            <person name="Huang E."/>
            <person name="Gao Y."/>
            <person name="Liu J."/>
            <person name="Shao H."/>
            <person name="Ye R."/>
            <person name="Li L."/>
            <person name="Wei W."/>
            <person name="Wang X."/>
            <person name="Wang C."/>
            <person name="Huo Q."/>
            <person name="Li W."/>
            <person name="Guo W."/>
            <person name="Chen H."/>
            <person name="Chen S."/>
            <person name="Zhou L."/>
            <person name="Zhou L."/>
            <person name="Ni X."/>
            <person name="Tian J."/>
            <person name="Zhou Y."/>
            <person name="Sheng Y."/>
            <person name="Liu T."/>
            <person name="Pan Y."/>
            <person name="Xia L."/>
            <person name="Li J."/>
            <person name="Zhao F."/>
            <person name="Cao W."/>
        </authorList>
    </citation>
    <scope>NUCLEOTIDE SEQUENCE</scope>
    <source>
        <strain evidence="2">Rmic-2018</strain>
        <tissue evidence="2">Larvae</tissue>
    </source>
</reference>
<sequence>MLRDSQTRHVHNHFNPSSTESPAIITQPGAQINDMDFVRQEALKSSTRVAERTPQGIKHQFIIGKKTGNKTLASTHRDHGDFATECHRFSTNNSEHRDGYTGWGKKTISMAPRQTTEIFKIEGFATLNQTTVNSTRASYVHFSRTTTDHKRLRDIGLPSRTQGRHICSLLHKVRSPEIL</sequence>
<feature type="region of interest" description="Disordered" evidence="1">
    <location>
        <begin position="1"/>
        <end position="24"/>
    </location>
</feature>
<evidence type="ECO:0000256" key="1">
    <source>
        <dbReference type="SAM" id="MobiDB-lite"/>
    </source>
</evidence>
<evidence type="ECO:0000313" key="2">
    <source>
        <dbReference type="EMBL" id="KAH7958123.1"/>
    </source>
</evidence>
<dbReference type="Proteomes" id="UP000821866">
    <property type="component" value="Unassembled WGS sequence"/>
</dbReference>
<gene>
    <name evidence="2" type="ORF">HPB51_027892</name>
</gene>
<name>A0A9J6CYQ0_RHIMP</name>
<dbReference type="EMBL" id="JABSTU010004497">
    <property type="protein sequence ID" value="KAH7958123.1"/>
    <property type="molecule type" value="Genomic_DNA"/>
</dbReference>
<evidence type="ECO:0000313" key="3">
    <source>
        <dbReference type="Proteomes" id="UP000821866"/>
    </source>
</evidence>